<name>A0AAV9H4D6_9PEZI</name>
<accession>A0AAV9H4D6</accession>
<evidence type="ECO:0008006" key="4">
    <source>
        <dbReference type="Google" id="ProtNLM"/>
    </source>
</evidence>
<protein>
    <recommendedName>
        <fullName evidence="4">Secreted protein</fullName>
    </recommendedName>
</protein>
<keyword evidence="3" id="KW-1185">Reference proteome</keyword>
<evidence type="ECO:0000313" key="3">
    <source>
        <dbReference type="Proteomes" id="UP001321760"/>
    </source>
</evidence>
<sequence>MMAITLAAVIAGILKNGAHFPPISQFTSSRCPESHKGKGTFLSRDPNPAYRSRPRRLGNAETPRRRRTADEQRHDERRRSWSSHGEDEGKHVEFQQGMGPFSPSFLFPLLVSFLSLSPHPPTRACHRGPKPPTIAGVCRKHWSPATARNKTLGWRGPMTITVFAQTKSLGLPGLPGHCYRAVKLPRRVRGCSITSGTGSGSFRVGGTEMPMHPDPSSLQMPAYWQNR</sequence>
<reference evidence="2" key="2">
    <citation type="submission" date="2023-05" db="EMBL/GenBank/DDBJ databases">
        <authorList>
            <consortium name="Lawrence Berkeley National Laboratory"/>
            <person name="Steindorff A."/>
            <person name="Hensen N."/>
            <person name="Bonometti L."/>
            <person name="Westerberg I."/>
            <person name="Brannstrom I.O."/>
            <person name="Guillou S."/>
            <person name="Cros-Aarteil S."/>
            <person name="Calhoun S."/>
            <person name="Haridas S."/>
            <person name="Kuo A."/>
            <person name="Mondo S."/>
            <person name="Pangilinan J."/>
            <person name="Riley R."/>
            <person name="Labutti K."/>
            <person name="Andreopoulos B."/>
            <person name="Lipzen A."/>
            <person name="Chen C."/>
            <person name="Yanf M."/>
            <person name="Daum C."/>
            <person name="Ng V."/>
            <person name="Clum A."/>
            <person name="Ohm R."/>
            <person name="Martin F."/>
            <person name="Silar P."/>
            <person name="Natvig D."/>
            <person name="Lalanne C."/>
            <person name="Gautier V."/>
            <person name="Ament-Velasquez S.L."/>
            <person name="Kruys A."/>
            <person name="Hutchinson M.I."/>
            <person name="Powell A.J."/>
            <person name="Barry K."/>
            <person name="Miller A.N."/>
            <person name="Grigoriev I.V."/>
            <person name="Debuchy R."/>
            <person name="Gladieux P."/>
            <person name="Thoren M.H."/>
            <person name="Johannesson H."/>
        </authorList>
    </citation>
    <scope>NUCLEOTIDE SEQUENCE</scope>
    <source>
        <strain evidence="2">PSN243</strain>
    </source>
</reference>
<evidence type="ECO:0000313" key="2">
    <source>
        <dbReference type="EMBL" id="KAK4454839.1"/>
    </source>
</evidence>
<dbReference type="Proteomes" id="UP001321760">
    <property type="component" value="Unassembled WGS sequence"/>
</dbReference>
<proteinExistence type="predicted"/>
<organism evidence="2 3">
    <name type="scientific">Podospora aff. communis PSN243</name>
    <dbReference type="NCBI Taxonomy" id="3040156"/>
    <lineage>
        <taxon>Eukaryota</taxon>
        <taxon>Fungi</taxon>
        <taxon>Dikarya</taxon>
        <taxon>Ascomycota</taxon>
        <taxon>Pezizomycotina</taxon>
        <taxon>Sordariomycetes</taxon>
        <taxon>Sordariomycetidae</taxon>
        <taxon>Sordariales</taxon>
        <taxon>Podosporaceae</taxon>
        <taxon>Podospora</taxon>
    </lineage>
</organism>
<feature type="compositionally biased region" description="Basic and acidic residues" evidence="1">
    <location>
        <begin position="68"/>
        <end position="93"/>
    </location>
</feature>
<evidence type="ECO:0000256" key="1">
    <source>
        <dbReference type="SAM" id="MobiDB-lite"/>
    </source>
</evidence>
<gene>
    <name evidence="2" type="ORF">QBC34DRAFT_103077</name>
</gene>
<reference evidence="2" key="1">
    <citation type="journal article" date="2023" name="Mol. Phylogenet. Evol.">
        <title>Genome-scale phylogeny and comparative genomics of the fungal order Sordariales.</title>
        <authorList>
            <person name="Hensen N."/>
            <person name="Bonometti L."/>
            <person name="Westerberg I."/>
            <person name="Brannstrom I.O."/>
            <person name="Guillou S."/>
            <person name="Cros-Aarteil S."/>
            <person name="Calhoun S."/>
            <person name="Haridas S."/>
            <person name="Kuo A."/>
            <person name="Mondo S."/>
            <person name="Pangilinan J."/>
            <person name="Riley R."/>
            <person name="LaButti K."/>
            <person name="Andreopoulos B."/>
            <person name="Lipzen A."/>
            <person name="Chen C."/>
            <person name="Yan M."/>
            <person name="Daum C."/>
            <person name="Ng V."/>
            <person name="Clum A."/>
            <person name="Steindorff A."/>
            <person name="Ohm R.A."/>
            <person name="Martin F."/>
            <person name="Silar P."/>
            <person name="Natvig D.O."/>
            <person name="Lalanne C."/>
            <person name="Gautier V."/>
            <person name="Ament-Velasquez S.L."/>
            <person name="Kruys A."/>
            <person name="Hutchinson M.I."/>
            <person name="Powell A.J."/>
            <person name="Barry K."/>
            <person name="Miller A.N."/>
            <person name="Grigoriev I.V."/>
            <person name="Debuchy R."/>
            <person name="Gladieux P."/>
            <person name="Hiltunen Thoren M."/>
            <person name="Johannesson H."/>
        </authorList>
    </citation>
    <scope>NUCLEOTIDE SEQUENCE</scope>
    <source>
        <strain evidence="2">PSN243</strain>
    </source>
</reference>
<dbReference type="EMBL" id="MU865915">
    <property type="protein sequence ID" value="KAK4454839.1"/>
    <property type="molecule type" value="Genomic_DNA"/>
</dbReference>
<feature type="region of interest" description="Disordered" evidence="1">
    <location>
        <begin position="28"/>
        <end position="95"/>
    </location>
</feature>
<comment type="caution">
    <text evidence="2">The sequence shown here is derived from an EMBL/GenBank/DDBJ whole genome shotgun (WGS) entry which is preliminary data.</text>
</comment>
<dbReference type="AlphaFoldDB" id="A0AAV9H4D6"/>